<proteinExistence type="predicted"/>
<feature type="domain" description="GT-D fold-like" evidence="1">
    <location>
        <begin position="75"/>
        <end position="288"/>
    </location>
</feature>
<evidence type="ECO:0000313" key="3">
    <source>
        <dbReference type="Proteomes" id="UP000568839"/>
    </source>
</evidence>
<sequence>MSFSLHEQEWEHIKRAGNPGDWNVYALVSEAMYRGGEALIQSRLKNKQYLPHNLEEVIDEGMKVLSQDIIQLKPANQIAKDIRAVVVGKKGYALIRVGDGELLAMAHDIFISSEEIRNDPKLNYAMNMGGFNYPDHERRQQLTENMLKADLVGIPESRFPTYQRLFNKLADFHGWPLKELNLATSLINYELNDETFLFHELLSTQKVLLVGNKSREGKSFFENLGYDSIVGTVTVDKIRSVEQTLSEIRKHEFDIAFISAGIAANLIAVELAQEGKIAIDFGHLMDWLSNGITNFNQRP</sequence>
<name>A0A841PYG6_9BACL</name>
<protein>
    <recommendedName>
        <fullName evidence="1">GT-D fold-like domain-containing protein</fullName>
    </recommendedName>
</protein>
<dbReference type="InterPro" id="IPR049785">
    <property type="entry name" value="GT-D-like_firm"/>
</dbReference>
<accession>A0A841PYG6</accession>
<evidence type="ECO:0000259" key="1">
    <source>
        <dbReference type="Pfam" id="PF22882"/>
    </source>
</evidence>
<comment type="caution">
    <text evidence="2">The sequence shown here is derived from an EMBL/GenBank/DDBJ whole genome shotgun (WGS) entry which is preliminary data.</text>
</comment>
<dbReference type="InterPro" id="IPR055171">
    <property type="entry name" value="GT-D-like"/>
</dbReference>
<dbReference type="Proteomes" id="UP000568839">
    <property type="component" value="Unassembled WGS sequence"/>
</dbReference>
<dbReference type="AlphaFoldDB" id="A0A841PYG6"/>
<evidence type="ECO:0000313" key="2">
    <source>
        <dbReference type="EMBL" id="MBB6449215.1"/>
    </source>
</evidence>
<dbReference type="NCBIfam" id="NF040628">
    <property type="entry name" value="GT-D_rel"/>
    <property type="match status" value="1"/>
</dbReference>
<keyword evidence="3" id="KW-1185">Reference proteome</keyword>
<organism evidence="2 3">
    <name type="scientific">Geomicrobium halophilum</name>
    <dbReference type="NCBI Taxonomy" id="549000"/>
    <lineage>
        <taxon>Bacteria</taxon>
        <taxon>Bacillati</taxon>
        <taxon>Bacillota</taxon>
        <taxon>Bacilli</taxon>
        <taxon>Bacillales</taxon>
        <taxon>Geomicrobium</taxon>
    </lineage>
</organism>
<dbReference type="EMBL" id="JACHHJ010000001">
    <property type="protein sequence ID" value="MBB6449215.1"/>
    <property type="molecule type" value="Genomic_DNA"/>
</dbReference>
<reference evidence="2 3" key="1">
    <citation type="submission" date="2020-08" db="EMBL/GenBank/DDBJ databases">
        <title>Genomic Encyclopedia of Type Strains, Phase IV (KMG-IV): sequencing the most valuable type-strain genomes for metagenomic binning, comparative biology and taxonomic classification.</title>
        <authorList>
            <person name="Goeker M."/>
        </authorList>
    </citation>
    <scope>NUCLEOTIDE SEQUENCE [LARGE SCALE GENOMIC DNA]</scope>
    <source>
        <strain evidence="2 3">DSM 21769</strain>
    </source>
</reference>
<dbReference type="Pfam" id="PF22882">
    <property type="entry name" value="GT-D-like"/>
    <property type="match status" value="1"/>
</dbReference>
<gene>
    <name evidence="2" type="ORF">HNR44_001164</name>
</gene>
<dbReference type="RefSeq" id="WP_184403117.1">
    <property type="nucleotide sequence ID" value="NZ_JACHHJ010000001.1"/>
</dbReference>